<dbReference type="Pfam" id="PF00125">
    <property type="entry name" value="Histone"/>
    <property type="match status" value="1"/>
</dbReference>
<feature type="compositionally biased region" description="Pro residues" evidence="8">
    <location>
        <begin position="13"/>
        <end position="22"/>
    </location>
</feature>
<evidence type="ECO:0000256" key="6">
    <source>
        <dbReference type="ARBA" id="ARBA00023242"/>
    </source>
</evidence>
<evidence type="ECO:0000256" key="3">
    <source>
        <dbReference type="ARBA" id="ARBA00010343"/>
    </source>
</evidence>
<name>A0A3N4IX95_9PEZI</name>
<organism evidence="10 11">
    <name type="scientific">Choiromyces venosus 120613-1</name>
    <dbReference type="NCBI Taxonomy" id="1336337"/>
    <lineage>
        <taxon>Eukaryota</taxon>
        <taxon>Fungi</taxon>
        <taxon>Dikarya</taxon>
        <taxon>Ascomycota</taxon>
        <taxon>Pezizomycotina</taxon>
        <taxon>Pezizomycetes</taxon>
        <taxon>Pezizales</taxon>
        <taxon>Tuberaceae</taxon>
        <taxon>Choiromyces</taxon>
    </lineage>
</organism>
<comment type="subcellular location">
    <subcellularLocation>
        <location evidence="2">Chromosome</location>
    </subcellularLocation>
    <subcellularLocation>
        <location evidence="1">Nucleus</location>
    </subcellularLocation>
</comment>
<dbReference type="SUPFAM" id="SSF47113">
    <property type="entry name" value="Histone-fold"/>
    <property type="match status" value="1"/>
</dbReference>
<dbReference type="InterPro" id="IPR009072">
    <property type="entry name" value="Histone-fold"/>
</dbReference>
<evidence type="ECO:0000256" key="5">
    <source>
        <dbReference type="ARBA" id="ARBA00023125"/>
    </source>
</evidence>
<evidence type="ECO:0000256" key="7">
    <source>
        <dbReference type="ARBA" id="ARBA00023269"/>
    </source>
</evidence>
<dbReference type="PRINTS" id="PR00622">
    <property type="entry name" value="HISTONEH3"/>
</dbReference>
<dbReference type="Gene3D" id="1.10.20.10">
    <property type="entry name" value="Histone, subunit A"/>
    <property type="match status" value="1"/>
</dbReference>
<keyword evidence="4" id="KW-0158">Chromosome</keyword>
<reference evidence="10 11" key="1">
    <citation type="journal article" date="2018" name="Nat. Ecol. Evol.">
        <title>Pezizomycetes genomes reveal the molecular basis of ectomycorrhizal truffle lifestyle.</title>
        <authorList>
            <person name="Murat C."/>
            <person name="Payen T."/>
            <person name="Noel B."/>
            <person name="Kuo A."/>
            <person name="Morin E."/>
            <person name="Chen J."/>
            <person name="Kohler A."/>
            <person name="Krizsan K."/>
            <person name="Balestrini R."/>
            <person name="Da Silva C."/>
            <person name="Montanini B."/>
            <person name="Hainaut M."/>
            <person name="Levati E."/>
            <person name="Barry K.W."/>
            <person name="Belfiori B."/>
            <person name="Cichocki N."/>
            <person name="Clum A."/>
            <person name="Dockter R.B."/>
            <person name="Fauchery L."/>
            <person name="Guy J."/>
            <person name="Iotti M."/>
            <person name="Le Tacon F."/>
            <person name="Lindquist E.A."/>
            <person name="Lipzen A."/>
            <person name="Malagnac F."/>
            <person name="Mello A."/>
            <person name="Molinier V."/>
            <person name="Miyauchi S."/>
            <person name="Poulain J."/>
            <person name="Riccioni C."/>
            <person name="Rubini A."/>
            <person name="Sitrit Y."/>
            <person name="Splivallo R."/>
            <person name="Traeger S."/>
            <person name="Wang M."/>
            <person name="Zifcakova L."/>
            <person name="Wipf D."/>
            <person name="Zambonelli A."/>
            <person name="Paolocci F."/>
            <person name="Nowrousian M."/>
            <person name="Ottonello S."/>
            <person name="Baldrian P."/>
            <person name="Spatafora J.W."/>
            <person name="Henrissat B."/>
            <person name="Nagy L.G."/>
            <person name="Aury J.M."/>
            <person name="Wincker P."/>
            <person name="Grigoriev I.V."/>
            <person name="Bonfante P."/>
            <person name="Martin F.M."/>
        </authorList>
    </citation>
    <scope>NUCLEOTIDE SEQUENCE [LARGE SCALE GENOMIC DNA]</scope>
    <source>
        <strain evidence="10 11">120613-1</strain>
    </source>
</reference>
<gene>
    <name evidence="10" type="ORF">L873DRAFT_1721758</name>
</gene>
<keyword evidence="7" id="KW-0544">Nucleosome core</keyword>
<keyword evidence="5" id="KW-0238">DNA-binding</keyword>
<dbReference type="EMBL" id="ML120579">
    <property type="protein sequence ID" value="RPA89448.1"/>
    <property type="molecule type" value="Genomic_DNA"/>
</dbReference>
<dbReference type="PANTHER" id="PTHR45810">
    <property type="entry name" value="HISTONE H3.2"/>
    <property type="match status" value="1"/>
</dbReference>
<dbReference type="Proteomes" id="UP000276215">
    <property type="component" value="Unassembled WGS sequence"/>
</dbReference>
<dbReference type="STRING" id="1336337.A0A3N4IX95"/>
<evidence type="ECO:0000256" key="1">
    <source>
        <dbReference type="ARBA" id="ARBA00004123"/>
    </source>
</evidence>
<dbReference type="CDD" id="cd22911">
    <property type="entry name" value="HFD_H3"/>
    <property type="match status" value="1"/>
</dbReference>
<dbReference type="GO" id="GO:0030527">
    <property type="term" value="F:structural constituent of chromatin"/>
    <property type="evidence" value="ECO:0007669"/>
    <property type="project" value="InterPro"/>
</dbReference>
<dbReference type="SMART" id="SM00428">
    <property type="entry name" value="H3"/>
    <property type="match status" value="1"/>
</dbReference>
<comment type="similarity">
    <text evidence="3">Belongs to the histone H3 family.</text>
</comment>
<sequence>MNDLPKGQKGRLLPPPPPLPPPPQIVILPKSQSQPIQKIPKTGNAAKLSVKAKVKTQAKDKAARRYSPGDRALREIRLMQRTVRAAIPNAPFYRVVREVANEWMRMLGRGPDFRWQSTALQALKEATEAFLVHLLEDSNLCAIHSKRITIMVRDIQLARRIRGHWGGLG</sequence>
<dbReference type="InterPro" id="IPR000164">
    <property type="entry name" value="Histone_H3/CENP-A"/>
</dbReference>
<dbReference type="AlphaFoldDB" id="A0A3N4IX95"/>
<evidence type="ECO:0000313" key="11">
    <source>
        <dbReference type="Proteomes" id="UP000276215"/>
    </source>
</evidence>
<evidence type="ECO:0000259" key="9">
    <source>
        <dbReference type="Pfam" id="PF00125"/>
    </source>
</evidence>
<dbReference type="InterPro" id="IPR007125">
    <property type="entry name" value="H2A/H2B/H3"/>
</dbReference>
<evidence type="ECO:0000256" key="2">
    <source>
        <dbReference type="ARBA" id="ARBA00004286"/>
    </source>
</evidence>
<dbReference type="GO" id="GO:0005634">
    <property type="term" value="C:nucleus"/>
    <property type="evidence" value="ECO:0007669"/>
    <property type="project" value="UniProtKB-SubCell"/>
</dbReference>
<dbReference type="PANTHER" id="PTHR45810:SF17">
    <property type="entry name" value="HISTONE H3-LIKE CENTROMERIC PROTEIN A"/>
    <property type="match status" value="1"/>
</dbReference>
<accession>A0A3N4IX95</accession>
<dbReference type="FunFam" id="1.10.20.10:FF:000085">
    <property type="entry name" value="Histone H3.2"/>
    <property type="match status" value="1"/>
</dbReference>
<evidence type="ECO:0000313" key="10">
    <source>
        <dbReference type="EMBL" id="RPA89448.1"/>
    </source>
</evidence>
<feature type="region of interest" description="Disordered" evidence="8">
    <location>
        <begin position="1"/>
        <end position="22"/>
    </location>
</feature>
<dbReference type="GO" id="GO:0000786">
    <property type="term" value="C:nucleosome"/>
    <property type="evidence" value="ECO:0007669"/>
    <property type="project" value="UniProtKB-KW"/>
</dbReference>
<dbReference type="OrthoDB" id="842664at2759"/>
<dbReference type="GO" id="GO:0046982">
    <property type="term" value="F:protein heterodimerization activity"/>
    <property type="evidence" value="ECO:0007669"/>
    <property type="project" value="InterPro"/>
</dbReference>
<proteinExistence type="inferred from homology"/>
<dbReference type="GO" id="GO:0003677">
    <property type="term" value="F:DNA binding"/>
    <property type="evidence" value="ECO:0007669"/>
    <property type="project" value="UniProtKB-KW"/>
</dbReference>
<feature type="domain" description="Core Histone H2A/H2B/H3" evidence="9">
    <location>
        <begin position="69"/>
        <end position="161"/>
    </location>
</feature>
<evidence type="ECO:0000256" key="8">
    <source>
        <dbReference type="SAM" id="MobiDB-lite"/>
    </source>
</evidence>
<evidence type="ECO:0000256" key="4">
    <source>
        <dbReference type="ARBA" id="ARBA00022454"/>
    </source>
</evidence>
<keyword evidence="11" id="KW-1185">Reference proteome</keyword>
<keyword evidence="6" id="KW-0539">Nucleus</keyword>
<protein>
    <submittedName>
        <fullName evidence="10">Histone H3-like centromeric protein cse-4</fullName>
    </submittedName>
</protein>